<name>A0AA41UH47_9MICO</name>
<gene>
    <name evidence="2" type="ORF">MQH31_17190</name>
</gene>
<comment type="caution">
    <text evidence="2">The sequence shown here is derived from an EMBL/GenBank/DDBJ whole genome shotgun (WGS) entry which is preliminary data.</text>
</comment>
<accession>A0AA41UH47</accession>
<dbReference type="Proteomes" id="UP001165341">
    <property type="component" value="Unassembled WGS sequence"/>
</dbReference>
<dbReference type="RefSeq" id="WP_243013032.1">
    <property type="nucleotide sequence ID" value="NZ_JALGAR010000006.1"/>
</dbReference>
<protein>
    <submittedName>
        <fullName evidence="2">Uncharacterized protein</fullName>
    </submittedName>
</protein>
<keyword evidence="3" id="KW-1185">Reference proteome</keyword>
<reference evidence="2" key="1">
    <citation type="submission" date="2022-03" db="EMBL/GenBank/DDBJ databases">
        <title>Cryobacterium sp. nov. strain ZS14-85, isolated from Antarctic soil.</title>
        <authorList>
            <person name="Li J."/>
            <person name="Niu G."/>
        </authorList>
    </citation>
    <scope>NUCLEOTIDE SEQUENCE</scope>
    <source>
        <strain evidence="2">ZS14-85</strain>
    </source>
</reference>
<evidence type="ECO:0000313" key="2">
    <source>
        <dbReference type="EMBL" id="MCI4659540.1"/>
    </source>
</evidence>
<proteinExistence type="predicted"/>
<sequence length="256" mass="25996">MKDFIKKHRKLLIGAAASVLVASVAVTGFVLTRPIPQGPTGQAAAVANAAAADDWAALPVDAAGKPIGEPEIPRDANGDAIIPAGQADEKRSADEPLPVAEVKAGTMVLDTTAVTAPLLGLLTATKNTNATLNPDACLLDWAKTTLPTVVGTAFSGVKNVCGREAAVMYGGYSTSVHDLNLHAQYAPDEAERAALRKVLFETDHLGYASVATDDGHAVLMVAAASDATSAATGTGSADAITRTEPVVTGTPPPAPN</sequence>
<organism evidence="2 3">
    <name type="scientific">Cryobacterium zhongshanensis</name>
    <dbReference type="NCBI Taxonomy" id="2928153"/>
    <lineage>
        <taxon>Bacteria</taxon>
        <taxon>Bacillati</taxon>
        <taxon>Actinomycetota</taxon>
        <taxon>Actinomycetes</taxon>
        <taxon>Micrococcales</taxon>
        <taxon>Microbacteriaceae</taxon>
        <taxon>Cryobacterium</taxon>
    </lineage>
</organism>
<evidence type="ECO:0000313" key="3">
    <source>
        <dbReference type="Proteomes" id="UP001165341"/>
    </source>
</evidence>
<evidence type="ECO:0000256" key="1">
    <source>
        <dbReference type="SAM" id="MobiDB-lite"/>
    </source>
</evidence>
<feature type="region of interest" description="Disordered" evidence="1">
    <location>
        <begin position="232"/>
        <end position="256"/>
    </location>
</feature>
<dbReference type="AlphaFoldDB" id="A0AA41UH47"/>
<dbReference type="EMBL" id="JALGAR010000006">
    <property type="protein sequence ID" value="MCI4659540.1"/>
    <property type="molecule type" value="Genomic_DNA"/>
</dbReference>